<accession>A0A7C3GFM3</accession>
<comment type="caution">
    <text evidence="1">The sequence shown here is derived from an EMBL/GenBank/DDBJ whole genome shotgun (WGS) entry which is preliminary data.</text>
</comment>
<gene>
    <name evidence="1" type="ORF">ENJ40_00675</name>
</gene>
<proteinExistence type="predicted"/>
<dbReference type="EMBL" id="DRMH01000011">
    <property type="protein sequence ID" value="HFC96959.1"/>
    <property type="molecule type" value="Genomic_DNA"/>
</dbReference>
<dbReference type="Proteomes" id="UP000886043">
    <property type="component" value="Unassembled WGS sequence"/>
</dbReference>
<evidence type="ECO:0000313" key="1">
    <source>
        <dbReference type="EMBL" id="HFC96959.1"/>
    </source>
</evidence>
<protein>
    <submittedName>
        <fullName evidence="1">Uncharacterized protein</fullName>
    </submittedName>
</protein>
<sequence>MKRIGLVLGLIGLIFLTGVGFTAAQSGPGPSDNQTVGAPAGPPWGGVWRYCRWVNPDSPACREIRKNMRAHWQKMRELRERAWQEMREYCRKNTRDRFCQNMDPQGPCPRCNWHRGY</sequence>
<organism evidence="1">
    <name type="scientific">Thermosulfurimonas dismutans</name>
    <dbReference type="NCBI Taxonomy" id="999894"/>
    <lineage>
        <taxon>Bacteria</taxon>
        <taxon>Pseudomonadati</taxon>
        <taxon>Thermodesulfobacteriota</taxon>
        <taxon>Thermodesulfobacteria</taxon>
        <taxon>Thermodesulfobacteriales</taxon>
        <taxon>Thermodesulfobacteriaceae</taxon>
        <taxon>Thermosulfurimonas</taxon>
    </lineage>
</organism>
<name>A0A7C3GFM3_9BACT</name>
<dbReference type="AlphaFoldDB" id="A0A7C3GFM3"/>
<reference evidence="1" key="1">
    <citation type="journal article" date="2020" name="mSystems">
        <title>Genome- and Community-Level Interaction Insights into Carbon Utilization and Element Cycling Functions of Hydrothermarchaeota in Hydrothermal Sediment.</title>
        <authorList>
            <person name="Zhou Z."/>
            <person name="Liu Y."/>
            <person name="Xu W."/>
            <person name="Pan J."/>
            <person name="Luo Z.H."/>
            <person name="Li M."/>
        </authorList>
    </citation>
    <scope>NUCLEOTIDE SEQUENCE [LARGE SCALE GENOMIC DNA]</scope>
    <source>
        <strain evidence="1">HyVt-483</strain>
    </source>
</reference>